<feature type="transmembrane region" description="Helical" evidence="8">
    <location>
        <begin position="58"/>
        <end position="76"/>
    </location>
</feature>
<dbReference type="PIRSF" id="PIRSF004925">
    <property type="entry name" value="HcaT"/>
    <property type="match status" value="1"/>
</dbReference>
<dbReference type="NCBIfam" id="NF037955">
    <property type="entry name" value="mfs"/>
    <property type="match status" value="1"/>
</dbReference>
<evidence type="ECO:0000256" key="8">
    <source>
        <dbReference type="SAM" id="Phobius"/>
    </source>
</evidence>
<dbReference type="InterPro" id="IPR036259">
    <property type="entry name" value="MFS_trans_sf"/>
</dbReference>
<dbReference type="Pfam" id="PF12832">
    <property type="entry name" value="MFS_1_like"/>
    <property type="match status" value="1"/>
</dbReference>
<gene>
    <name evidence="10" type="ORF">C8D98_0679</name>
</gene>
<accession>A0A4R1KCB2</accession>
<evidence type="ECO:0000256" key="5">
    <source>
        <dbReference type="ARBA" id="ARBA00022692"/>
    </source>
</evidence>
<dbReference type="PANTHER" id="PTHR23522:SF10">
    <property type="entry name" value="3-PHENYLPROPIONIC ACID TRANSPORTER-RELATED"/>
    <property type="match status" value="1"/>
</dbReference>
<feature type="transmembrane region" description="Helical" evidence="8">
    <location>
        <begin position="114"/>
        <end position="135"/>
    </location>
</feature>
<evidence type="ECO:0000259" key="9">
    <source>
        <dbReference type="PROSITE" id="PS50850"/>
    </source>
</evidence>
<dbReference type="GO" id="GO:0030395">
    <property type="term" value="F:lactose binding"/>
    <property type="evidence" value="ECO:0007669"/>
    <property type="project" value="TreeGrafter"/>
</dbReference>
<dbReference type="InterPro" id="IPR020846">
    <property type="entry name" value="MFS_dom"/>
</dbReference>
<feature type="transmembrane region" description="Helical" evidence="8">
    <location>
        <begin position="298"/>
        <end position="318"/>
    </location>
</feature>
<evidence type="ECO:0000256" key="1">
    <source>
        <dbReference type="ARBA" id="ARBA00004429"/>
    </source>
</evidence>
<dbReference type="InterPro" id="IPR026032">
    <property type="entry name" value="HcaT-like"/>
</dbReference>
<proteinExistence type="predicted"/>
<dbReference type="PANTHER" id="PTHR23522">
    <property type="entry name" value="BLL5896 PROTEIN"/>
    <property type="match status" value="1"/>
</dbReference>
<keyword evidence="5 8" id="KW-0812">Transmembrane</keyword>
<dbReference type="GO" id="GO:0015528">
    <property type="term" value="F:lactose:proton symporter activity"/>
    <property type="evidence" value="ECO:0007669"/>
    <property type="project" value="TreeGrafter"/>
</dbReference>
<feature type="transmembrane region" description="Helical" evidence="8">
    <location>
        <begin position="246"/>
        <end position="263"/>
    </location>
</feature>
<evidence type="ECO:0000256" key="4">
    <source>
        <dbReference type="ARBA" id="ARBA00022519"/>
    </source>
</evidence>
<evidence type="ECO:0000313" key="11">
    <source>
        <dbReference type="Proteomes" id="UP000294614"/>
    </source>
</evidence>
<evidence type="ECO:0000313" key="10">
    <source>
        <dbReference type="EMBL" id="TCK62165.1"/>
    </source>
</evidence>
<organism evidence="10 11">
    <name type="scientific">Seleniivibrio woodruffii</name>
    <dbReference type="NCBI Taxonomy" id="1078050"/>
    <lineage>
        <taxon>Bacteria</taxon>
        <taxon>Pseudomonadati</taxon>
        <taxon>Deferribacterota</taxon>
        <taxon>Deferribacteres</taxon>
        <taxon>Deferribacterales</taxon>
        <taxon>Geovibrionaceae</taxon>
        <taxon>Seleniivibrio</taxon>
    </lineage>
</organism>
<dbReference type="EMBL" id="SMGG01000003">
    <property type="protein sequence ID" value="TCK62165.1"/>
    <property type="molecule type" value="Genomic_DNA"/>
</dbReference>
<dbReference type="Gene3D" id="1.20.1250.20">
    <property type="entry name" value="MFS general substrate transporter like domains"/>
    <property type="match status" value="2"/>
</dbReference>
<feature type="domain" description="Major facilitator superfamily (MFS) profile" evidence="9">
    <location>
        <begin position="181"/>
        <end position="398"/>
    </location>
</feature>
<dbReference type="RefSeq" id="WP_132872015.1">
    <property type="nucleotide sequence ID" value="NZ_JAJUHT010000018.1"/>
</dbReference>
<feature type="transmembrane region" description="Helical" evidence="8">
    <location>
        <begin position="88"/>
        <end position="108"/>
    </location>
</feature>
<evidence type="ECO:0000256" key="6">
    <source>
        <dbReference type="ARBA" id="ARBA00022989"/>
    </source>
</evidence>
<name>A0A4R1KCB2_9BACT</name>
<comment type="subcellular location">
    <subcellularLocation>
        <location evidence="1">Cell inner membrane</location>
        <topology evidence="1">Multi-pass membrane protein</topology>
    </subcellularLocation>
</comment>
<dbReference type="GO" id="GO:0005886">
    <property type="term" value="C:plasma membrane"/>
    <property type="evidence" value="ECO:0007669"/>
    <property type="project" value="UniProtKB-SubCell"/>
</dbReference>
<evidence type="ECO:0000256" key="2">
    <source>
        <dbReference type="ARBA" id="ARBA00022448"/>
    </source>
</evidence>
<feature type="transmembrane region" description="Helical" evidence="8">
    <location>
        <begin position="339"/>
        <end position="360"/>
    </location>
</feature>
<keyword evidence="11" id="KW-1185">Reference proteome</keyword>
<evidence type="ECO:0000256" key="3">
    <source>
        <dbReference type="ARBA" id="ARBA00022475"/>
    </source>
</evidence>
<keyword evidence="4" id="KW-0997">Cell inner membrane</keyword>
<reference evidence="10 11" key="1">
    <citation type="submission" date="2019-03" db="EMBL/GenBank/DDBJ databases">
        <title>Genomic Encyclopedia of Type Strains, Phase IV (KMG-IV): sequencing the most valuable type-strain genomes for metagenomic binning, comparative biology and taxonomic classification.</title>
        <authorList>
            <person name="Goeker M."/>
        </authorList>
    </citation>
    <scope>NUCLEOTIDE SEQUENCE [LARGE SCALE GENOMIC DNA]</scope>
    <source>
        <strain evidence="10 11">DSM 24984</strain>
    </source>
</reference>
<dbReference type="PROSITE" id="PS50850">
    <property type="entry name" value="MFS"/>
    <property type="match status" value="1"/>
</dbReference>
<sequence>MPCHPSYKKNSEDKAAARDRFLIPVLAAYYFFHYCTLGIIYPYFGFYFKQTGYNGTEIGLLLSILPIVSFTCTTLWADVFTKVKHRKLFIVSGILISSFALVPIYFYHSKPMTAVLLAVFALARTGILPVIDSFASSLNDRMPYGRMRIFGSLGFILTSTATGYFFDSFGAAAFVLLYTVFSLLSVVPALLANYDTSLFKPRPNSEKRLPFHLKVFFAGLTIYLSSFAFLSNFFNIKVAEAGFGQTYAGYMWTVGVLAEMFFMYHQERVLKFMRAEYIIIVSMLLGGVRYFATALTDSLILLFFFSAFHGFAYGTMHISVMKFFREKLPESLRLKAQTIYSGVGYGLGTVAGSAVSGMVYDHMGLKPVFFTAFFFCIIGASVIYWYIGIEGKNGGEQS</sequence>
<dbReference type="AlphaFoldDB" id="A0A4R1KCB2"/>
<evidence type="ECO:0000256" key="7">
    <source>
        <dbReference type="ARBA" id="ARBA00023136"/>
    </source>
</evidence>
<keyword evidence="3" id="KW-1003">Cell membrane</keyword>
<feature type="transmembrane region" description="Helical" evidence="8">
    <location>
        <begin position="21"/>
        <end position="46"/>
    </location>
</feature>
<keyword evidence="6 8" id="KW-1133">Transmembrane helix</keyword>
<dbReference type="OrthoDB" id="9788089at2"/>
<dbReference type="InterPro" id="IPR024989">
    <property type="entry name" value="MFS_assoc_dom"/>
</dbReference>
<feature type="transmembrane region" description="Helical" evidence="8">
    <location>
        <begin position="172"/>
        <end position="194"/>
    </location>
</feature>
<feature type="transmembrane region" description="Helical" evidence="8">
    <location>
        <begin position="147"/>
        <end position="166"/>
    </location>
</feature>
<keyword evidence="7 8" id="KW-0472">Membrane</keyword>
<feature type="transmembrane region" description="Helical" evidence="8">
    <location>
        <begin position="215"/>
        <end position="234"/>
    </location>
</feature>
<feature type="transmembrane region" description="Helical" evidence="8">
    <location>
        <begin position="366"/>
        <end position="387"/>
    </location>
</feature>
<comment type="caution">
    <text evidence="10">The sequence shown here is derived from an EMBL/GenBank/DDBJ whole genome shotgun (WGS) entry which is preliminary data.</text>
</comment>
<dbReference type="Proteomes" id="UP000294614">
    <property type="component" value="Unassembled WGS sequence"/>
</dbReference>
<dbReference type="SUPFAM" id="SSF103473">
    <property type="entry name" value="MFS general substrate transporter"/>
    <property type="match status" value="1"/>
</dbReference>
<protein>
    <submittedName>
        <fullName evidence="10">PPP family 3-phenylpropionic acid transporter</fullName>
    </submittedName>
</protein>
<keyword evidence="2" id="KW-0813">Transport</keyword>